<evidence type="ECO:0000256" key="4">
    <source>
        <dbReference type="ARBA" id="ARBA00022763"/>
    </source>
</evidence>
<evidence type="ECO:0000259" key="8">
    <source>
        <dbReference type="Pfam" id="PF11967"/>
    </source>
</evidence>
<dbReference type="GO" id="GO:0006302">
    <property type="term" value="P:double-strand break repair"/>
    <property type="evidence" value="ECO:0007669"/>
    <property type="project" value="TreeGrafter"/>
</dbReference>
<dbReference type="InterPro" id="IPR042242">
    <property type="entry name" value="RecO_C"/>
</dbReference>
<reference evidence="9 10" key="1">
    <citation type="submission" date="2013-10" db="EMBL/GenBank/DDBJ databases">
        <title>The Genome Sequence of Acinetobacter nectaris CIP 110549.</title>
        <authorList>
            <consortium name="The Broad Institute Genomics Platform"/>
            <consortium name="The Broad Institute Genome Sequencing Center for Infectious Disease"/>
            <person name="Cerqueira G."/>
            <person name="Feldgarden M."/>
            <person name="Courvalin P."/>
            <person name="Grillot-Courvalin C."/>
            <person name="Clermont D."/>
            <person name="Rocha E."/>
            <person name="Yoon E.-J."/>
            <person name="Nemec A."/>
            <person name="Young S.K."/>
            <person name="Zeng Q."/>
            <person name="Gargeya S."/>
            <person name="Fitzgerald M."/>
            <person name="Abouelleil A."/>
            <person name="Alvarado L."/>
            <person name="Berlin A.M."/>
            <person name="Chapman S.B."/>
            <person name="Gainer-Dewar J."/>
            <person name="Goldberg J."/>
            <person name="Gnerre S."/>
            <person name="Griggs A."/>
            <person name="Gujja S."/>
            <person name="Hansen M."/>
            <person name="Howarth C."/>
            <person name="Imamovic A."/>
            <person name="Ireland A."/>
            <person name="Larimer J."/>
            <person name="McCowan C."/>
            <person name="Murphy C."/>
            <person name="Pearson M."/>
            <person name="Poon T.W."/>
            <person name="Priest M."/>
            <person name="Roberts A."/>
            <person name="Saif S."/>
            <person name="Shea T."/>
            <person name="Sykes S."/>
            <person name="Wortman J."/>
            <person name="Nusbaum C."/>
            <person name="Birren B."/>
        </authorList>
    </citation>
    <scope>NUCLEOTIDE SEQUENCE [LARGE SCALE GENOMIC DNA]</scope>
    <source>
        <strain evidence="9 10">CIP 110549</strain>
    </source>
</reference>
<dbReference type="EMBL" id="AYER01000003">
    <property type="protein sequence ID" value="ESK40108.1"/>
    <property type="molecule type" value="Genomic_DNA"/>
</dbReference>
<sequence length="236" mass="28037">MRNETLHGYVIHYRKYRERSHIVHLFSDEYGRIDGVLRRSVPPLFQPIQLLASGKSELKSFNQLEIENKPIFFQGDAYFCGFYLNEILLKLCLLEEAMPKTYLQYHHTIYQLQSLESQPQKSLFIRQLLRKFEYILLEELGYRLDFSVDASGKKILSDKNYMFSLSDGFIISDKTMGTFSGNHILSMKSYDFKDEFNLCQLQFVNHFYRQLITSLLGDRPLKSRQLWIQHHQLQTK</sequence>
<evidence type="ECO:0000256" key="7">
    <source>
        <dbReference type="ARBA" id="ARBA00033409"/>
    </source>
</evidence>
<dbReference type="PANTHER" id="PTHR33991:SF1">
    <property type="entry name" value="DNA REPAIR PROTEIN RECO"/>
    <property type="match status" value="1"/>
</dbReference>
<dbReference type="PATRIC" id="fig|1392540.3.peg.538"/>
<dbReference type="RefSeq" id="WP_023272150.1">
    <property type="nucleotide sequence ID" value="NZ_KI530712.1"/>
</dbReference>
<evidence type="ECO:0000256" key="2">
    <source>
        <dbReference type="ARBA" id="ARBA00007452"/>
    </source>
</evidence>
<dbReference type="Pfam" id="PF02565">
    <property type="entry name" value="RecO_C"/>
    <property type="match status" value="1"/>
</dbReference>
<evidence type="ECO:0000313" key="9">
    <source>
        <dbReference type="EMBL" id="ESK40108.1"/>
    </source>
</evidence>
<protein>
    <recommendedName>
        <fullName evidence="3">DNA repair protein RecO</fullName>
    </recommendedName>
    <alternativeName>
        <fullName evidence="7">Recombination protein O</fullName>
    </alternativeName>
</protein>
<evidence type="ECO:0000256" key="3">
    <source>
        <dbReference type="ARBA" id="ARBA00021310"/>
    </source>
</evidence>
<evidence type="ECO:0000313" key="10">
    <source>
        <dbReference type="Proteomes" id="UP000023785"/>
    </source>
</evidence>
<comment type="similarity">
    <text evidence="2">Belongs to the RecO family.</text>
</comment>
<dbReference type="PANTHER" id="PTHR33991">
    <property type="entry name" value="DNA REPAIR PROTEIN RECO"/>
    <property type="match status" value="1"/>
</dbReference>
<feature type="domain" description="DNA replication/recombination mediator RecO N-terminal" evidence="8">
    <location>
        <begin position="1"/>
        <end position="64"/>
    </location>
</feature>
<organism evidence="9 10">
    <name type="scientific">Acinetobacter nectaris CIP 110549</name>
    <dbReference type="NCBI Taxonomy" id="1392540"/>
    <lineage>
        <taxon>Bacteria</taxon>
        <taxon>Pseudomonadati</taxon>
        <taxon>Pseudomonadota</taxon>
        <taxon>Gammaproteobacteria</taxon>
        <taxon>Moraxellales</taxon>
        <taxon>Moraxellaceae</taxon>
        <taxon>Acinetobacter</taxon>
    </lineage>
</organism>
<dbReference type="Pfam" id="PF11967">
    <property type="entry name" value="RecO_N"/>
    <property type="match status" value="1"/>
</dbReference>
<keyword evidence="10" id="KW-1185">Reference proteome</keyword>
<dbReference type="GO" id="GO:0043590">
    <property type="term" value="C:bacterial nucleoid"/>
    <property type="evidence" value="ECO:0007669"/>
    <property type="project" value="TreeGrafter"/>
</dbReference>
<keyword evidence="5" id="KW-0233">DNA recombination</keyword>
<comment type="function">
    <text evidence="1">Involved in DNA repair and RecF pathway recombination.</text>
</comment>
<dbReference type="Gene3D" id="2.40.50.140">
    <property type="entry name" value="Nucleic acid-binding proteins"/>
    <property type="match status" value="1"/>
</dbReference>
<dbReference type="Proteomes" id="UP000023785">
    <property type="component" value="Unassembled WGS sequence"/>
</dbReference>
<name>V2TBU4_9GAMM</name>
<dbReference type="InterPro" id="IPR012340">
    <property type="entry name" value="NA-bd_OB-fold"/>
</dbReference>
<accession>V2TBU4</accession>
<evidence type="ECO:0000256" key="5">
    <source>
        <dbReference type="ARBA" id="ARBA00023172"/>
    </source>
</evidence>
<dbReference type="HOGENOM" id="CLU_066645_1_0_6"/>
<evidence type="ECO:0000256" key="6">
    <source>
        <dbReference type="ARBA" id="ARBA00023204"/>
    </source>
</evidence>
<proteinExistence type="inferred from homology"/>
<dbReference type="InterPro" id="IPR022572">
    <property type="entry name" value="DNA_rep/recomb_RecO_N"/>
</dbReference>
<comment type="caution">
    <text evidence="9">The sequence shown here is derived from an EMBL/GenBank/DDBJ whole genome shotgun (WGS) entry which is preliminary data.</text>
</comment>
<dbReference type="SUPFAM" id="SSF50249">
    <property type="entry name" value="Nucleic acid-binding proteins"/>
    <property type="match status" value="1"/>
</dbReference>
<dbReference type="Gene3D" id="1.20.1440.120">
    <property type="entry name" value="Recombination protein O, C-terminal domain"/>
    <property type="match status" value="1"/>
</dbReference>
<dbReference type="GO" id="GO:0006310">
    <property type="term" value="P:DNA recombination"/>
    <property type="evidence" value="ECO:0007669"/>
    <property type="project" value="UniProtKB-KW"/>
</dbReference>
<keyword evidence="6" id="KW-0234">DNA repair</keyword>
<dbReference type="AlphaFoldDB" id="V2TBU4"/>
<dbReference type="eggNOG" id="COG1381">
    <property type="taxonomic scope" value="Bacteria"/>
</dbReference>
<dbReference type="STRING" id="1392540.P256_00548"/>
<keyword evidence="4" id="KW-0227">DNA damage</keyword>
<dbReference type="OrthoDB" id="9804792at2"/>
<dbReference type="InterPro" id="IPR003717">
    <property type="entry name" value="RecO"/>
</dbReference>
<evidence type="ECO:0000256" key="1">
    <source>
        <dbReference type="ARBA" id="ARBA00003065"/>
    </source>
</evidence>
<gene>
    <name evidence="9" type="ORF">P256_00548</name>
</gene>